<feature type="region of interest" description="Disordered" evidence="1">
    <location>
        <begin position="507"/>
        <end position="535"/>
    </location>
</feature>
<dbReference type="SUPFAM" id="SSF55785">
    <property type="entry name" value="PYP-like sensor domain (PAS domain)"/>
    <property type="match status" value="3"/>
</dbReference>
<dbReference type="Pfam" id="PF12860">
    <property type="entry name" value="PAS_7"/>
    <property type="match status" value="1"/>
</dbReference>
<evidence type="ECO:0000313" key="2">
    <source>
        <dbReference type="EMBL" id="SIS85757.1"/>
    </source>
</evidence>
<proteinExistence type="predicted"/>
<sequence>MTFEHLIWLFAISFTAATLALAATALAERRRKQARTGVFGDQQSGAVLLFDGDTLLDATSAGRALLAASRSRGTAWQRFMAWAAPRFPGVDQKLAELPDLGRVSLTSAGAEGLTLIAEWRSGVRRIAVLEPHLDSRGLLMDSLAQRAQDEELEALRQITDEAPLPLWREDAAGTITWANRAYVALAMQQAPEDTPVGWPLPRLIEIAADGRKALPASGDGAPTWFDCTISPQPNGGRIVFALPADAAAQAEQALGSFVQTLSKTFAHLPIGLAIFDRQRKLQLFNPALTDLSGLPVDFLSARPGLFAFLDAMRERGMIPEPKDYKSWRLQMAALEESAASGQHEETWALPSGLTYRVIGRPHPEGALALLFQDISDEITRARRMRADLELGQSVIDATDEAIAVFSSAGQLVMSNVAYARLWAHDPSEMLTDQSLAGLAALWRTACAPSHFWSLAESYAASAGPREPWVSQARLNDGRSLRCRLAPLAGGATLVGFSAESGPDMAGDPAMRLILSPDPVPTSGADAPPPLRRAPG</sequence>
<dbReference type="STRING" id="1086013.SAMN05421774_102706"/>
<name>A0A1N7MI60_9RHOB</name>
<dbReference type="Proteomes" id="UP000186141">
    <property type="component" value="Unassembled WGS sequence"/>
</dbReference>
<dbReference type="EMBL" id="FTOT01000002">
    <property type="protein sequence ID" value="SIS85757.1"/>
    <property type="molecule type" value="Genomic_DNA"/>
</dbReference>
<dbReference type="InterPro" id="IPR035965">
    <property type="entry name" value="PAS-like_dom_sf"/>
</dbReference>
<evidence type="ECO:0000313" key="3">
    <source>
        <dbReference type="Proteomes" id="UP000186141"/>
    </source>
</evidence>
<organism evidence="2 3">
    <name type="scientific">Gemmobacter megaterium</name>
    <dbReference type="NCBI Taxonomy" id="1086013"/>
    <lineage>
        <taxon>Bacteria</taxon>
        <taxon>Pseudomonadati</taxon>
        <taxon>Pseudomonadota</taxon>
        <taxon>Alphaproteobacteria</taxon>
        <taxon>Rhodobacterales</taxon>
        <taxon>Paracoccaceae</taxon>
        <taxon>Gemmobacter</taxon>
    </lineage>
</organism>
<keyword evidence="3" id="KW-1185">Reference proteome</keyword>
<dbReference type="OrthoDB" id="9797304at2"/>
<dbReference type="RefSeq" id="WP_076529858.1">
    <property type="nucleotide sequence ID" value="NZ_BMEH01000002.1"/>
</dbReference>
<protein>
    <submittedName>
        <fullName evidence="2">PAS fold</fullName>
    </submittedName>
</protein>
<evidence type="ECO:0000256" key="1">
    <source>
        <dbReference type="SAM" id="MobiDB-lite"/>
    </source>
</evidence>
<accession>A0A1N7MI60</accession>
<gene>
    <name evidence="2" type="ORF">SAMN05421774_102706</name>
</gene>
<reference evidence="2 3" key="1">
    <citation type="submission" date="2017-01" db="EMBL/GenBank/DDBJ databases">
        <authorList>
            <person name="Mah S.A."/>
            <person name="Swanson W.J."/>
            <person name="Moy G.W."/>
            <person name="Vacquier V.D."/>
        </authorList>
    </citation>
    <scope>NUCLEOTIDE SEQUENCE [LARGE SCALE GENOMIC DNA]</scope>
    <source>
        <strain evidence="2 3">DSM 26375</strain>
    </source>
</reference>
<feature type="compositionally biased region" description="Pro residues" evidence="1">
    <location>
        <begin position="526"/>
        <end position="535"/>
    </location>
</feature>
<dbReference type="AlphaFoldDB" id="A0A1N7MI60"/>